<dbReference type="GO" id="GO:0006935">
    <property type="term" value="P:chemotaxis"/>
    <property type="evidence" value="ECO:0007669"/>
    <property type="project" value="UniProtKB-KW"/>
</dbReference>
<evidence type="ECO:0000256" key="8">
    <source>
        <dbReference type="ARBA" id="ARBA00022989"/>
    </source>
</evidence>
<dbReference type="PANTHER" id="PTHR35091">
    <property type="entry name" value="FLAGELLAR PROTEIN FLIL"/>
    <property type="match status" value="1"/>
</dbReference>
<organism evidence="11 12">
    <name type="scientific">Planococcus massiliensis</name>
    <dbReference type="NCBI Taxonomy" id="1499687"/>
    <lineage>
        <taxon>Bacteria</taxon>
        <taxon>Bacillati</taxon>
        <taxon>Bacillota</taxon>
        <taxon>Bacilli</taxon>
        <taxon>Bacillales</taxon>
        <taxon>Caryophanaceae</taxon>
        <taxon>Planococcus</taxon>
    </lineage>
</organism>
<keyword evidence="5 10" id="KW-0145">Chemotaxis</keyword>
<dbReference type="InterPro" id="IPR005503">
    <property type="entry name" value="FliL"/>
</dbReference>
<dbReference type="GO" id="GO:0005886">
    <property type="term" value="C:plasma membrane"/>
    <property type="evidence" value="ECO:0007669"/>
    <property type="project" value="UniProtKB-SubCell"/>
</dbReference>
<comment type="similarity">
    <text evidence="3 10">Belongs to the FliL family.</text>
</comment>
<keyword evidence="6" id="KW-0812">Transmembrane</keyword>
<evidence type="ECO:0000256" key="10">
    <source>
        <dbReference type="RuleBase" id="RU364125"/>
    </source>
</evidence>
<evidence type="ECO:0000256" key="5">
    <source>
        <dbReference type="ARBA" id="ARBA00022500"/>
    </source>
</evidence>
<keyword evidence="11" id="KW-0969">Cilium</keyword>
<reference evidence="11 12" key="1">
    <citation type="submission" date="2014-09" db="EMBL/GenBank/DDBJ databases">
        <authorList>
            <person name="Urmite Genomes Urmite Genomes"/>
        </authorList>
    </citation>
    <scope>NUCLEOTIDE SEQUENCE [LARGE SCALE GENOMIC DNA]</scope>
    <source>
        <strain evidence="11 12">ES2</strain>
    </source>
</reference>
<evidence type="ECO:0000256" key="1">
    <source>
        <dbReference type="ARBA" id="ARBA00002254"/>
    </source>
</evidence>
<name>A0A098EPY0_9BACL</name>
<dbReference type="Pfam" id="PF03748">
    <property type="entry name" value="FliL"/>
    <property type="match status" value="1"/>
</dbReference>
<comment type="function">
    <text evidence="1 10">Controls the rotational direction of flagella during chemotaxis.</text>
</comment>
<keyword evidence="8" id="KW-1133">Transmembrane helix</keyword>
<keyword evidence="9 10" id="KW-0472">Membrane</keyword>
<evidence type="ECO:0000256" key="3">
    <source>
        <dbReference type="ARBA" id="ARBA00008281"/>
    </source>
</evidence>
<evidence type="ECO:0000256" key="6">
    <source>
        <dbReference type="ARBA" id="ARBA00022692"/>
    </source>
</evidence>
<sequence>MGKMKVLVILLIAVVVLGGGAMYYLKSPAAEAESEKKLSAEELAEMSIDTDIITTNLATGENYAVVQFNIQLNSKKVKEATEKRTAEVRAAIISTVAGFTKEELVGKEGIAMLEEQLKTKLSETITEGKVERVLVTEFKLQ</sequence>
<keyword evidence="4 10" id="KW-1003">Cell membrane</keyword>
<evidence type="ECO:0000256" key="4">
    <source>
        <dbReference type="ARBA" id="ARBA00022475"/>
    </source>
</evidence>
<evidence type="ECO:0000256" key="9">
    <source>
        <dbReference type="ARBA" id="ARBA00023136"/>
    </source>
</evidence>
<evidence type="ECO:0000313" key="11">
    <source>
        <dbReference type="EMBL" id="CEG24349.1"/>
    </source>
</evidence>
<gene>
    <name evidence="11" type="ORF">BN1080_03372</name>
</gene>
<dbReference type="Proteomes" id="UP000043699">
    <property type="component" value="Unassembled WGS sequence"/>
</dbReference>
<proteinExistence type="inferred from homology"/>
<keyword evidence="11" id="KW-0966">Cell projection</keyword>
<accession>A0A098EPY0</accession>
<comment type="subcellular location">
    <subcellularLocation>
        <location evidence="2">Cell membrane</location>
        <topology evidence="2">Single-pass membrane protein</topology>
    </subcellularLocation>
</comment>
<evidence type="ECO:0000256" key="2">
    <source>
        <dbReference type="ARBA" id="ARBA00004162"/>
    </source>
</evidence>
<dbReference type="OrthoDB" id="2381796at2"/>
<dbReference type="GO" id="GO:0009425">
    <property type="term" value="C:bacterial-type flagellum basal body"/>
    <property type="evidence" value="ECO:0007669"/>
    <property type="project" value="InterPro"/>
</dbReference>
<dbReference type="STRING" id="1499687.BN1080_03372"/>
<protein>
    <recommendedName>
        <fullName evidence="10">Flagellar protein FliL</fullName>
    </recommendedName>
</protein>
<evidence type="ECO:0000256" key="7">
    <source>
        <dbReference type="ARBA" id="ARBA00022779"/>
    </source>
</evidence>
<dbReference type="GO" id="GO:0071978">
    <property type="term" value="P:bacterial-type flagellum-dependent swarming motility"/>
    <property type="evidence" value="ECO:0007669"/>
    <property type="project" value="TreeGrafter"/>
</dbReference>
<evidence type="ECO:0000313" key="12">
    <source>
        <dbReference type="Proteomes" id="UP000043699"/>
    </source>
</evidence>
<dbReference type="PANTHER" id="PTHR35091:SF2">
    <property type="entry name" value="FLAGELLAR PROTEIN FLIL"/>
    <property type="match status" value="1"/>
</dbReference>
<keyword evidence="11" id="KW-0282">Flagellum</keyword>
<dbReference type="AlphaFoldDB" id="A0A098EPY0"/>
<keyword evidence="7 10" id="KW-0283">Flagellar rotation</keyword>
<keyword evidence="12" id="KW-1185">Reference proteome</keyword>
<dbReference type="EMBL" id="CCXS01000001">
    <property type="protein sequence ID" value="CEG24349.1"/>
    <property type="molecule type" value="Genomic_DNA"/>
</dbReference>
<dbReference type="RefSeq" id="WP_052653930.1">
    <property type="nucleotide sequence ID" value="NZ_CCXS01000001.1"/>
</dbReference>